<dbReference type="SUPFAM" id="SSF50952">
    <property type="entry name" value="Soluble quinoprotein glucose dehydrogenase"/>
    <property type="match status" value="1"/>
</dbReference>
<evidence type="ECO:0000259" key="10">
    <source>
        <dbReference type="PROSITE" id="PS50287"/>
    </source>
</evidence>
<feature type="disulfide bond" evidence="8">
    <location>
        <begin position="749"/>
        <end position="813"/>
    </location>
</feature>
<dbReference type="FunFam" id="3.10.250.10:FF:000006">
    <property type="entry name" value="neurotrypsin isoform X2"/>
    <property type="match status" value="1"/>
</dbReference>
<dbReference type="PRINTS" id="PR00258">
    <property type="entry name" value="SPERACTRCPTR"/>
</dbReference>
<evidence type="ECO:0000256" key="6">
    <source>
        <dbReference type="ARBA" id="ARBA00023157"/>
    </source>
</evidence>
<evidence type="ECO:0000313" key="11">
    <source>
        <dbReference type="EMBL" id="GCB62803.1"/>
    </source>
</evidence>
<evidence type="ECO:0000256" key="2">
    <source>
        <dbReference type="ARBA" id="ARBA00010658"/>
    </source>
</evidence>
<evidence type="ECO:0000256" key="5">
    <source>
        <dbReference type="ARBA" id="ARBA00022737"/>
    </source>
</evidence>
<evidence type="ECO:0000256" key="3">
    <source>
        <dbReference type="ARBA" id="ARBA00022525"/>
    </source>
</evidence>
<dbReference type="InterPro" id="IPR011041">
    <property type="entry name" value="Quinoprot_gluc/sorb_DH_b-prop"/>
</dbReference>
<evidence type="ECO:0000256" key="4">
    <source>
        <dbReference type="ARBA" id="ARBA00022729"/>
    </source>
</evidence>
<dbReference type="OrthoDB" id="10266706at2759"/>
<dbReference type="Gene3D" id="3.10.250.10">
    <property type="entry name" value="SRCR-like domain"/>
    <property type="match status" value="1"/>
</dbReference>
<keyword evidence="5" id="KW-0677">Repeat</keyword>
<dbReference type="InterPro" id="IPR012938">
    <property type="entry name" value="Glc/Sorbosone_DH"/>
</dbReference>
<evidence type="ECO:0000256" key="1">
    <source>
        <dbReference type="ARBA" id="ARBA00004613"/>
    </source>
</evidence>
<name>A0A401NPK4_SCYTO</name>
<dbReference type="AlphaFoldDB" id="A0A401NPK4"/>
<dbReference type="Proteomes" id="UP000288216">
    <property type="component" value="Unassembled WGS sequence"/>
</dbReference>
<dbReference type="SMART" id="SM00202">
    <property type="entry name" value="SR"/>
    <property type="match status" value="1"/>
</dbReference>
<gene>
    <name evidence="11" type="ORF">scyTo_0004314</name>
</gene>
<dbReference type="GO" id="GO:0016020">
    <property type="term" value="C:membrane"/>
    <property type="evidence" value="ECO:0007669"/>
    <property type="project" value="InterPro"/>
</dbReference>
<dbReference type="Pfam" id="PF03024">
    <property type="entry name" value="Folate_rec"/>
    <property type="match status" value="1"/>
</dbReference>
<evidence type="ECO:0000256" key="9">
    <source>
        <dbReference type="SAM" id="MobiDB-lite"/>
    </source>
</evidence>
<keyword evidence="3" id="KW-0964">Secreted</keyword>
<dbReference type="GO" id="GO:0005576">
    <property type="term" value="C:extracellular region"/>
    <property type="evidence" value="ECO:0007669"/>
    <property type="project" value="UniProtKB-SubCell"/>
</dbReference>
<proteinExistence type="inferred from homology"/>
<keyword evidence="4" id="KW-0732">Signal</keyword>
<comment type="subcellular location">
    <subcellularLocation>
        <location evidence="1">Secreted</location>
    </subcellularLocation>
</comment>
<dbReference type="InterPro" id="IPR001190">
    <property type="entry name" value="SRCR"/>
</dbReference>
<dbReference type="PANTHER" id="PTHR19328">
    <property type="entry name" value="HEDGEHOG-INTERACTING PROTEIN"/>
    <property type="match status" value="1"/>
</dbReference>
<evidence type="ECO:0000256" key="7">
    <source>
        <dbReference type="ARBA" id="ARBA00023180"/>
    </source>
</evidence>
<reference evidence="11 12" key="1">
    <citation type="journal article" date="2018" name="Nat. Ecol. Evol.">
        <title>Shark genomes provide insights into elasmobranch evolution and the origin of vertebrates.</title>
        <authorList>
            <person name="Hara Y"/>
            <person name="Yamaguchi K"/>
            <person name="Onimaru K"/>
            <person name="Kadota M"/>
            <person name="Koyanagi M"/>
            <person name="Keeley SD"/>
            <person name="Tatsumi K"/>
            <person name="Tanaka K"/>
            <person name="Motone F"/>
            <person name="Kageyama Y"/>
            <person name="Nozu R"/>
            <person name="Adachi N"/>
            <person name="Nishimura O"/>
            <person name="Nakagawa R"/>
            <person name="Tanegashima C"/>
            <person name="Kiyatake I"/>
            <person name="Matsumoto R"/>
            <person name="Murakumo K"/>
            <person name="Nishida K"/>
            <person name="Terakita A"/>
            <person name="Kuratani S"/>
            <person name="Sato K"/>
            <person name="Hyodo S Kuraku.S."/>
        </authorList>
    </citation>
    <scope>NUCLEOTIDE SEQUENCE [LARGE SCALE GENOMIC DNA]</scope>
</reference>
<dbReference type="EMBL" id="BFAA01001270">
    <property type="protein sequence ID" value="GCB62803.1"/>
    <property type="molecule type" value="Genomic_DNA"/>
</dbReference>
<feature type="region of interest" description="Disordered" evidence="9">
    <location>
        <begin position="689"/>
        <end position="720"/>
    </location>
</feature>
<keyword evidence="7" id="KW-0325">Glycoprotein</keyword>
<accession>A0A401NPK4</accession>
<feature type="domain" description="SRCR" evidence="10">
    <location>
        <begin position="723"/>
        <end position="824"/>
    </location>
</feature>
<dbReference type="InterPro" id="IPR036772">
    <property type="entry name" value="SRCR-like_dom_sf"/>
</dbReference>
<dbReference type="PANTHER" id="PTHR19328:SF32">
    <property type="entry name" value="HHIP-LIKE PROTEIN 1"/>
    <property type="match status" value="1"/>
</dbReference>
<feature type="compositionally biased region" description="Basic residues" evidence="9">
    <location>
        <begin position="632"/>
        <end position="652"/>
    </location>
</feature>
<evidence type="ECO:0000313" key="12">
    <source>
        <dbReference type="Proteomes" id="UP000288216"/>
    </source>
</evidence>
<dbReference type="InterPro" id="IPR018143">
    <property type="entry name" value="Folate_rcpt-like"/>
</dbReference>
<sequence length="830" mass="93713">CVTHRLLVLKLEPKAGMACGEHRHDRGWQFLTLLIPIIFPELLVKGHPQCLDFKPPFRPVKGLSFCTMYSQFGCCDSTKDREIMNRFYRIVDNFDYSLYATCAAYIQDILCGECSPYAAHLYDAEDPTTPVRLLPGLCGEYCIDFWNKCKTTVRSLVEDRNLLDLVSNRNKFCEALQLQDPDYCFPRVLSNNNLTKNLGSVMAGYDGCLQLCLEEIANGLRNPVAMVHANDGTHRFFIAEQIGIVWAYLHNKARIEKPFLNITQAVLTSPWEGDERGFLGLAFHPKFKYTGMVYVYYSIEMNSEEKIRISEFRISSNDMNMLDHRSERIILEVDEPASNHNGGQLLFGNDGYLYIFIGDGGMAGDPFGKYGNAQNKSTLLGKVLRIDINNNNRGPLYKIPPDNPFVLNPDARPEVYAYGVRNMWRCSVDRGDPQTKDGKGRIFCGDVGQNKFEEVDIIEKGKNYGWKAREGFSCYDKKLCANSSLNDVLPIFAYPHSVGKSITGGYIYRGCESPNLNGLYIFGDFMSGRLMALAEDSRTGRWHDYKICMGKGQTCLFPGLLNKYYRYIISFAEDEAGELYFLSTRIPTATSTTGMVYKIVDPSRRAPPRTCHYNPLQVKVKSRLINFVPKPKVIHRPRKRPTKNRPKGRQRPNLRQDGDTPDWFHELLKTLEMLQTEWDAGIDQTAATLVPNPGKAQTNTSGKQSGHDAANRRLQNTPSNGAVRLVDEHGRTDRGRVEIYINGVWGTVCDDLWNSQAAAVVCRQLGFPFSIQAYRRAEFGQGSGPILLDDVECEGNEKSLLHCRHSEIGETNCSHQEDAGVMCGYTESSS</sequence>
<feature type="disulfide bond" evidence="8">
    <location>
        <begin position="793"/>
        <end position="803"/>
    </location>
</feature>
<comment type="similarity">
    <text evidence="2">Belongs to the HHIP family.</text>
</comment>
<feature type="compositionally biased region" description="Polar residues" evidence="9">
    <location>
        <begin position="695"/>
        <end position="704"/>
    </location>
</feature>
<feature type="non-terminal residue" evidence="11">
    <location>
        <position position="1"/>
    </location>
</feature>
<dbReference type="InterPro" id="IPR011042">
    <property type="entry name" value="6-blade_b-propeller_TolB-like"/>
</dbReference>
<feature type="region of interest" description="Disordered" evidence="9">
    <location>
        <begin position="630"/>
        <end position="661"/>
    </location>
</feature>
<dbReference type="Pfam" id="PF00530">
    <property type="entry name" value="SRCR"/>
    <property type="match status" value="1"/>
</dbReference>
<dbReference type="PROSITE" id="PS50287">
    <property type="entry name" value="SRCR_2"/>
    <property type="match status" value="1"/>
</dbReference>
<organism evidence="11 12">
    <name type="scientific">Scyliorhinus torazame</name>
    <name type="common">Cloudy catshark</name>
    <name type="synonym">Catulus torazame</name>
    <dbReference type="NCBI Taxonomy" id="75743"/>
    <lineage>
        <taxon>Eukaryota</taxon>
        <taxon>Metazoa</taxon>
        <taxon>Chordata</taxon>
        <taxon>Craniata</taxon>
        <taxon>Vertebrata</taxon>
        <taxon>Chondrichthyes</taxon>
        <taxon>Elasmobranchii</taxon>
        <taxon>Galeomorphii</taxon>
        <taxon>Galeoidea</taxon>
        <taxon>Carcharhiniformes</taxon>
        <taxon>Scyliorhinidae</taxon>
        <taxon>Scyliorhinus</taxon>
    </lineage>
</organism>
<keyword evidence="6 8" id="KW-1015">Disulfide bond</keyword>
<dbReference type="STRING" id="75743.A0A401NPK4"/>
<protein>
    <recommendedName>
        <fullName evidence="10">SRCR domain-containing protein</fullName>
    </recommendedName>
</protein>
<feature type="disulfide bond" evidence="8">
    <location>
        <begin position="762"/>
        <end position="823"/>
    </location>
</feature>
<dbReference type="Pfam" id="PF07995">
    <property type="entry name" value="GSDH"/>
    <property type="match status" value="1"/>
</dbReference>
<keyword evidence="12" id="KW-1185">Reference proteome</keyword>
<evidence type="ECO:0000256" key="8">
    <source>
        <dbReference type="PROSITE-ProRule" id="PRU00196"/>
    </source>
</evidence>
<dbReference type="Gene3D" id="2.120.10.30">
    <property type="entry name" value="TolB, C-terminal domain"/>
    <property type="match status" value="1"/>
</dbReference>
<dbReference type="OMA" id="YKGVYRV"/>
<comment type="caution">
    <text evidence="11">The sequence shown here is derived from an EMBL/GenBank/DDBJ whole genome shotgun (WGS) entry which is preliminary data.</text>
</comment>
<dbReference type="SUPFAM" id="SSF56487">
    <property type="entry name" value="SRCR-like"/>
    <property type="match status" value="1"/>
</dbReference>